<dbReference type="Pfam" id="PF13692">
    <property type="entry name" value="Glyco_trans_1_4"/>
    <property type="match status" value="1"/>
</dbReference>
<keyword evidence="1" id="KW-1133">Transmembrane helix</keyword>
<gene>
    <name evidence="3" type="ORF">GRI65_08000</name>
</gene>
<feature type="transmembrane region" description="Helical" evidence="1">
    <location>
        <begin position="99"/>
        <end position="118"/>
    </location>
</feature>
<proteinExistence type="predicted"/>
<keyword evidence="4" id="KW-1185">Reference proteome</keyword>
<reference evidence="3 4" key="1">
    <citation type="submission" date="2019-12" db="EMBL/GenBank/DDBJ databases">
        <title>Genomic-based taxomic classification of the family Erythrobacteraceae.</title>
        <authorList>
            <person name="Xu L."/>
        </authorList>
    </citation>
    <scope>NUCLEOTIDE SEQUENCE [LARGE SCALE GENOMIC DNA]</scope>
    <source>
        <strain evidence="3 4">KCTC 42453</strain>
    </source>
</reference>
<protein>
    <submittedName>
        <fullName evidence="3">Glycosyltransferase</fullName>
    </submittedName>
</protein>
<accession>A0A845B1F3</accession>
<dbReference type="CDD" id="cd03808">
    <property type="entry name" value="GT4_CapM-like"/>
    <property type="match status" value="1"/>
</dbReference>
<evidence type="ECO:0000256" key="1">
    <source>
        <dbReference type="SAM" id="Phobius"/>
    </source>
</evidence>
<feature type="domain" description="Glycosyltransferase subfamily 4-like N-terminal" evidence="2">
    <location>
        <begin position="32"/>
        <end position="180"/>
    </location>
</feature>
<organism evidence="3 4">
    <name type="scientific">Allopontixanthobacter sediminis</name>
    <dbReference type="NCBI Taxonomy" id="1689985"/>
    <lineage>
        <taxon>Bacteria</taxon>
        <taxon>Pseudomonadati</taxon>
        <taxon>Pseudomonadota</taxon>
        <taxon>Alphaproteobacteria</taxon>
        <taxon>Sphingomonadales</taxon>
        <taxon>Erythrobacteraceae</taxon>
        <taxon>Allopontixanthobacter</taxon>
    </lineage>
</organism>
<keyword evidence="1" id="KW-0472">Membrane</keyword>
<sequence length="386" mass="41895">MGRNAGPGMIRAARTIAIVANGAFSIINFRGELISDMVGRGARVFALAPDFDEELRRKVRELGAEPVDIELDRMGMRPVADVINTFKLRRKLRTLAPDIVFSYFLKPVVFGTLAAWLAGVPRRYALVAGLGYVFIEPSDGLTAKRRLLRRVVMGLCKLSFSRCHAVFFQNAQDLSHFVDAGVLGTDRAILTDGTGVNLDHFVQSPLPEGAPRLLFVGRLLREKGIREFVDAAIITKQTRPDCEFVVAGDADPNPGGIGLAEIEQLRALGVCSFLGHVDDIRIEIERCTIFVLPSYREGMPRSTQEALAMGRPIITTDAVGCRETVIAGGNGWLVPVGDAPALADAMIAAVSAPRKLEAMAQASRALAENRFNVRTINAKLLDAMGV</sequence>
<keyword evidence="3" id="KW-0808">Transferase</keyword>
<dbReference type="Pfam" id="PF13579">
    <property type="entry name" value="Glyco_trans_4_4"/>
    <property type="match status" value="1"/>
</dbReference>
<evidence type="ECO:0000259" key="2">
    <source>
        <dbReference type="Pfam" id="PF13579"/>
    </source>
</evidence>
<evidence type="ECO:0000313" key="3">
    <source>
        <dbReference type="EMBL" id="MXP44395.1"/>
    </source>
</evidence>
<comment type="caution">
    <text evidence="3">The sequence shown here is derived from an EMBL/GenBank/DDBJ whole genome shotgun (WGS) entry which is preliminary data.</text>
</comment>
<keyword evidence="1" id="KW-0812">Transmembrane</keyword>
<dbReference type="Proteomes" id="UP000431922">
    <property type="component" value="Unassembled WGS sequence"/>
</dbReference>
<dbReference type="PANTHER" id="PTHR12526:SF638">
    <property type="entry name" value="SPORE COAT PROTEIN SA"/>
    <property type="match status" value="1"/>
</dbReference>
<dbReference type="EMBL" id="WTYL01000002">
    <property type="protein sequence ID" value="MXP44395.1"/>
    <property type="molecule type" value="Genomic_DNA"/>
</dbReference>
<dbReference type="PANTHER" id="PTHR12526">
    <property type="entry name" value="GLYCOSYLTRANSFERASE"/>
    <property type="match status" value="1"/>
</dbReference>
<name>A0A845B1F3_9SPHN</name>
<evidence type="ECO:0000313" key="4">
    <source>
        <dbReference type="Proteomes" id="UP000431922"/>
    </source>
</evidence>
<dbReference type="Gene3D" id="3.40.50.2000">
    <property type="entry name" value="Glycogen Phosphorylase B"/>
    <property type="match status" value="2"/>
</dbReference>
<dbReference type="AlphaFoldDB" id="A0A845B1F3"/>
<dbReference type="GO" id="GO:0016757">
    <property type="term" value="F:glycosyltransferase activity"/>
    <property type="evidence" value="ECO:0007669"/>
    <property type="project" value="UniProtKB-ARBA"/>
</dbReference>
<dbReference type="InterPro" id="IPR028098">
    <property type="entry name" value="Glyco_trans_4-like_N"/>
</dbReference>
<dbReference type="SUPFAM" id="SSF53756">
    <property type="entry name" value="UDP-Glycosyltransferase/glycogen phosphorylase"/>
    <property type="match status" value="1"/>
</dbReference>